<comment type="caution">
    <text evidence="4">The sequence shown here is derived from an EMBL/GenBank/DDBJ whole genome shotgun (WGS) entry which is preliminary data.</text>
</comment>
<dbReference type="Pfam" id="PF03914">
    <property type="entry name" value="CBF"/>
    <property type="match status" value="1"/>
</dbReference>
<dbReference type="PANTHER" id="PTHR12048:SF0">
    <property type="entry name" value="CCAAT_ENHANCER-BINDING PROTEIN ZETA"/>
    <property type="match status" value="1"/>
</dbReference>
<evidence type="ECO:0000313" key="5">
    <source>
        <dbReference type="Proteomes" id="UP001058974"/>
    </source>
</evidence>
<evidence type="ECO:0000259" key="3">
    <source>
        <dbReference type="Pfam" id="PF03914"/>
    </source>
</evidence>
<dbReference type="EMBL" id="JAMSHJ010000007">
    <property type="protein sequence ID" value="KAI5389961.1"/>
    <property type="molecule type" value="Genomic_DNA"/>
</dbReference>
<keyword evidence="5" id="KW-1185">Reference proteome</keyword>
<evidence type="ECO:0000313" key="4">
    <source>
        <dbReference type="EMBL" id="KAI5389961.1"/>
    </source>
</evidence>
<accession>A0A9D4ZZA0</accession>
<proteinExistence type="inferred from homology"/>
<dbReference type="PANTHER" id="PTHR12048">
    <property type="entry name" value="CCAAT-BINDING FACTOR-RELATED"/>
    <property type="match status" value="1"/>
</dbReference>
<gene>
    <name evidence="4" type="ORF">KIW84_075323</name>
</gene>
<comment type="similarity">
    <text evidence="1">Belongs to the CBF/MAK21 family.</text>
</comment>
<feature type="compositionally biased region" description="Basic and acidic residues" evidence="2">
    <location>
        <begin position="171"/>
        <end position="187"/>
    </location>
</feature>
<dbReference type="GO" id="GO:0005634">
    <property type="term" value="C:nucleus"/>
    <property type="evidence" value="ECO:0007669"/>
    <property type="project" value="UniProtKB-ARBA"/>
</dbReference>
<dbReference type="AlphaFoldDB" id="A0A9D4ZZA0"/>
<organism evidence="4 5">
    <name type="scientific">Pisum sativum</name>
    <name type="common">Garden pea</name>
    <name type="synonym">Lathyrus oleraceus</name>
    <dbReference type="NCBI Taxonomy" id="3888"/>
    <lineage>
        <taxon>Eukaryota</taxon>
        <taxon>Viridiplantae</taxon>
        <taxon>Streptophyta</taxon>
        <taxon>Embryophyta</taxon>
        <taxon>Tracheophyta</taxon>
        <taxon>Spermatophyta</taxon>
        <taxon>Magnoliopsida</taxon>
        <taxon>eudicotyledons</taxon>
        <taxon>Gunneridae</taxon>
        <taxon>Pentapetalae</taxon>
        <taxon>rosids</taxon>
        <taxon>fabids</taxon>
        <taxon>Fabales</taxon>
        <taxon>Fabaceae</taxon>
        <taxon>Papilionoideae</taxon>
        <taxon>50 kb inversion clade</taxon>
        <taxon>NPAAA clade</taxon>
        <taxon>Hologalegina</taxon>
        <taxon>IRL clade</taxon>
        <taxon>Fabeae</taxon>
        <taxon>Lathyrus</taxon>
    </lineage>
</organism>
<dbReference type="Gramene" id="Psat07G0532300-T1">
    <property type="protein sequence ID" value="KAI5389961.1"/>
    <property type="gene ID" value="KIW84_075323"/>
</dbReference>
<sequence>MLFVPKWWKPKPKWQTKLDSKQQAASGSSNEKVDKSGKENPKEKKTEGLSESQVEMDYRLLSALLTGVNRAFPFVSSNEADDIVDVQTPIASDRFYRALYSKLLLPAVMNTSKAEMFIALILRAMKRDVNIKRVAAFSKPRPPLWNTTLQNESFDDDELEHFEDVIEETDKEPNGEVAHSDSDSSRSDDDDQPASSEDDDHFDDALEDEGTYQEAFVAWRL</sequence>
<feature type="compositionally biased region" description="Acidic residues" evidence="2">
    <location>
        <begin position="188"/>
        <end position="207"/>
    </location>
</feature>
<name>A0A9D4ZZA0_PEA</name>
<protein>
    <recommendedName>
        <fullName evidence="3">CCAAT-binding factor domain-containing protein</fullName>
    </recommendedName>
</protein>
<feature type="compositionally biased region" description="Basic and acidic residues" evidence="2">
    <location>
        <begin position="31"/>
        <end position="48"/>
    </location>
</feature>
<evidence type="ECO:0000256" key="1">
    <source>
        <dbReference type="ARBA" id="ARBA00007797"/>
    </source>
</evidence>
<feature type="compositionally biased region" description="Polar residues" evidence="2">
    <location>
        <begin position="21"/>
        <end position="30"/>
    </location>
</feature>
<dbReference type="InterPro" id="IPR040155">
    <property type="entry name" value="CEBPZ/Mak21-like"/>
</dbReference>
<feature type="region of interest" description="Disordered" evidence="2">
    <location>
        <begin position="167"/>
        <end position="207"/>
    </location>
</feature>
<dbReference type="InterPro" id="IPR005612">
    <property type="entry name" value="CCAAT-binding_factor"/>
</dbReference>
<evidence type="ECO:0000256" key="2">
    <source>
        <dbReference type="SAM" id="MobiDB-lite"/>
    </source>
</evidence>
<feature type="domain" description="CCAAT-binding factor" evidence="3">
    <location>
        <begin position="92"/>
        <end position="139"/>
    </location>
</feature>
<reference evidence="4 5" key="1">
    <citation type="journal article" date="2022" name="Nat. Genet.">
        <title>Improved pea reference genome and pan-genome highlight genomic features and evolutionary characteristics.</title>
        <authorList>
            <person name="Yang T."/>
            <person name="Liu R."/>
            <person name="Luo Y."/>
            <person name="Hu S."/>
            <person name="Wang D."/>
            <person name="Wang C."/>
            <person name="Pandey M.K."/>
            <person name="Ge S."/>
            <person name="Xu Q."/>
            <person name="Li N."/>
            <person name="Li G."/>
            <person name="Huang Y."/>
            <person name="Saxena R.K."/>
            <person name="Ji Y."/>
            <person name="Li M."/>
            <person name="Yan X."/>
            <person name="He Y."/>
            <person name="Liu Y."/>
            <person name="Wang X."/>
            <person name="Xiang C."/>
            <person name="Varshney R.K."/>
            <person name="Ding H."/>
            <person name="Gao S."/>
            <person name="Zong X."/>
        </authorList>
    </citation>
    <scope>NUCLEOTIDE SEQUENCE [LARGE SCALE GENOMIC DNA]</scope>
    <source>
        <strain evidence="4 5">cv. Zhongwan 6</strain>
    </source>
</reference>
<feature type="region of interest" description="Disordered" evidence="2">
    <location>
        <begin position="13"/>
        <end position="51"/>
    </location>
</feature>
<dbReference type="Proteomes" id="UP001058974">
    <property type="component" value="Chromosome 7"/>
</dbReference>